<evidence type="ECO:0000313" key="1">
    <source>
        <dbReference type="EMBL" id="MBM7839196.1"/>
    </source>
</evidence>
<dbReference type="EMBL" id="JAFBCV010000007">
    <property type="protein sequence ID" value="MBM7839196.1"/>
    <property type="molecule type" value="Genomic_DNA"/>
</dbReference>
<organism evidence="1 2">
    <name type="scientific">Shouchella xiaoxiensis</name>
    <dbReference type="NCBI Taxonomy" id="766895"/>
    <lineage>
        <taxon>Bacteria</taxon>
        <taxon>Bacillati</taxon>
        <taxon>Bacillota</taxon>
        <taxon>Bacilli</taxon>
        <taxon>Bacillales</taxon>
        <taxon>Bacillaceae</taxon>
        <taxon>Shouchella</taxon>
    </lineage>
</organism>
<proteinExistence type="predicted"/>
<name>A0ABS2SUL1_9BACI</name>
<keyword evidence="2" id="KW-1185">Reference proteome</keyword>
<evidence type="ECO:0000313" key="2">
    <source>
        <dbReference type="Proteomes" id="UP001179280"/>
    </source>
</evidence>
<comment type="caution">
    <text evidence="1">The sequence shown here is derived from an EMBL/GenBank/DDBJ whole genome shotgun (WGS) entry which is preliminary data.</text>
</comment>
<protein>
    <submittedName>
        <fullName evidence="1">Uncharacterized protein</fullName>
    </submittedName>
</protein>
<reference evidence="1" key="1">
    <citation type="submission" date="2021-01" db="EMBL/GenBank/DDBJ databases">
        <title>Genomic Encyclopedia of Type Strains, Phase IV (KMG-IV): sequencing the most valuable type-strain genomes for metagenomic binning, comparative biology and taxonomic classification.</title>
        <authorList>
            <person name="Goeker M."/>
        </authorList>
    </citation>
    <scope>NUCLEOTIDE SEQUENCE</scope>
    <source>
        <strain evidence="1">DSM 21943</strain>
    </source>
</reference>
<gene>
    <name evidence="1" type="ORF">JOC54_002467</name>
</gene>
<dbReference type="Proteomes" id="UP001179280">
    <property type="component" value="Unassembled WGS sequence"/>
</dbReference>
<sequence length="128" mass="14948">MVPRLLFICIGLLFLSGFFFLDQGNADPYREKNERVDNHTIAEIKRHHQAALFTAEEGDQDWLDVHFESSIEPEDIALFLSIPVDVEPVLLMEEENTVMLRWSTVLVQYEQVHNVWKITSVMEERSND</sequence>
<accession>A0ABS2SUL1</accession>
<dbReference type="RefSeq" id="WP_204466507.1">
    <property type="nucleotide sequence ID" value="NZ_JAFBCV010000007.1"/>
</dbReference>